<dbReference type="EMBL" id="UYSU01036133">
    <property type="protein sequence ID" value="VDL97249.1"/>
    <property type="molecule type" value="Genomic_DNA"/>
</dbReference>
<reference evidence="1 2" key="2">
    <citation type="submission" date="2018-11" db="EMBL/GenBank/DDBJ databases">
        <authorList>
            <consortium name="Pathogen Informatics"/>
        </authorList>
    </citation>
    <scope>NUCLEOTIDE SEQUENCE [LARGE SCALE GENOMIC DNA]</scope>
    <source>
        <strain evidence="1 2">NST_G2</strain>
    </source>
</reference>
<dbReference type="Proteomes" id="UP000275846">
    <property type="component" value="Unassembled WGS sequence"/>
</dbReference>
<sequence>MACYKVNITALSAAQFYKQGQHEEGGADYNVFCCGQPKAERSNIVVTFAIRNDIVRCLPCMPHGINDRPMSLRLLLQ</sequence>
<organism evidence="3">
    <name type="scientific">Schistocephalus solidus</name>
    <name type="common">Tapeworm</name>
    <dbReference type="NCBI Taxonomy" id="70667"/>
    <lineage>
        <taxon>Eukaryota</taxon>
        <taxon>Metazoa</taxon>
        <taxon>Spiralia</taxon>
        <taxon>Lophotrochozoa</taxon>
        <taxon>Platyhelminthes</taxon>
        <taxon>Cestoda</taxon>
        <taxon>Eucestoda</taxon>
        <taxon>Diphyllobothriidea</taxon>
        <taxon>Diphyllobothriidae</taxon>
        <taxon>Schistocephalus</taxon>
    </lineage>
</organism>
<name>A0A183T315_SCHSO</name>
<gene>
    <name evidence="1" type="ORF">SSLN_LOCUS10864</name>
</gene>
<evidence type="ECO:0000313" key="2">
    <source>
        <dbReference type="Proteomes" id="UP000275846"/>
    </source>
</evidence>
<keyword evidence="2" id="KW-1185">Reference proteome</keyword>
<dbReference type="WBParaSite" id="SSLN_0001128601-mRNA-1">
    <property type="protein sequence ID" value="SSLN_0001128601-mRNA-1"/>
    <property type="gene ID" value="SSLN_0001128601"/>
</dbReference>
<proteinExistence type="predicted"/>
<protein>
    <submittedName>
        <fullName evidence="3">Carbonic anhydrase</fullName>
    </submittedName>
</protein>
<evidence type="ECO:0000313" key="1">
    <source>
        <dbReference type="EMBL" id="VDL97249.1"/>
    </source>
</evidence>
<dbReference type="AlphaFoldDB" id="A0A183T315"/>
<evidence type="ECO:0000313" key="3">
    <source>
        <dbReference type="WBParaSite" id="SSLN_0001128601-mRNA-1"/>
    </source>
</evidence>
<reference evidence="3" key="1">
    <citation type="submission" date="2016-06" db="UniProtKB">
        <authorList>
            <consortium name="WormBaseParasite"/>
        </authorList>
    </citation>
    <scope>IDENTIFICATION</scope>
</reference>
<accession>A0A183T315</accession>